<gene>
    <name evidence="1" type="ORF">LEA_01036</name>
</gene>
<accession>K1VA02</accession>
<proteinExistence type="predicted"/>
<dbReference type="EMBL" id="AJWY01000733">
    <property type="protein sequence ID" value="EKC80771.1"/>
    <property type="molecule type" value="Genomic_DNA"/>
</dbReference>
<evidence type="ECO:0000313" key="1">
    <source>
        <dbReference type="EMBL" id="EKC80771.1"/>
    </source>
</evidence>
<organism evidence="1">
    <name type="scientific">human gut metagenome</name>
    <dbReference type="NCBI Taxonomy" id="408170"/>
    <lineage>
        <taxon>unclassified sequences</taxon>
        <taxon>metagenomes</taxon>
        <taxon>organismal metagenomes</taxon>
    </lineage>
</organism>
<protein>
    <submittedName>
        <fullName evidence="1">Uncharacterized protein</fullName>
    </submittedName>
</protein>
<comment type="caution">
    <text evidence="1">The sequence shown here is derived from an EMBL/GenBank/DDBJ whole genome shotgun (WGS) entry which is preliminary data.</text>
</comment>
<name>K1VA02_9ZZZZ</name>
<sequence length="155" mass="17561">YVYEGKVPSATDGNDDVNLKNIKVTVTKNSKGLQNVKFTIPSKLLPENVQIQGGTQYTKALPIRLCYKVGPTKEAILEAATFETMEMEKILYTNMWDEGKEATVTYIPNSENPYYYGYEENPNFVGYEEGEIAKDKNATKTKQYSKSYGKIKTKQ</sequence>
<feature type="non-terminal residue" evidence="1">
    <location>
        <position position="1"/>
    </location>
</feature>
<dbReference type="AlphaFoldDB" id="K1VA02"/>
<reference evidence="1" key="1">
    <citation type="journal article" date="2013" name="Environ. Microbiol.">
        <title>Microbiota from the distal guts of lean and obese adolescents exhibit partial functional redundancy besides clear differences in community structure.</title>
        <authorList>
            <person name="Ferrer M."/>
            <person name="Ruiz A."/>
            <person name="Lanza F."/>
            <person name="Haange S.B."/>
            <person name="Oberbach A."/>
            <person name="Till H."/>
            <person name="Bargiela R."/>
            <person name="Campoy C."/>
            <person name="Segura M.T."/>
            <person name="Richter M."/>
            <person name="von Bergen M."/>
            <person name="Seifert J."/>
            <person name="Suarez A."/>
        </authorList>
    </citation>
    <scope>NUCLEOTIDE SEQUENCE</scope>
</reference>